<dbReference type="Proteomes" id="UP000683399">
    <property type="component" value="Segment"/>
</dbReference>
<keyword evidence="1" id="KW-0132">Cell division</keyword>
<protein>
    <submittedName>
        <fullName evidence="3">Uncharacterized protein</fullName>
    </submittedName>
</protein>
<sequence>MISLQTEVVTRNGNIPLEMSYCDEDPAAVTFIFLSEGKEVQWVFARDLLKEFLDEGISGEGDVQFLLVENQVRMDLSSPEGKGYILLEEDIVQEFVDFIYDEVPDGEDSYEWPEYFILEEWSV</sequence>
<evidence type="ECO:0000256" key="1">
    <source>
        <dbReference type="ARBA" id="ARBA00022618"/>
    </source>
</evidence>
<accession>A0A8F2IWE9</accession>
<dbReference type="KEGG" id="vg:77927780"/>
<gene>
    <name evidence="3" type="primary">213</name>
    <name evidence="3" type="ORF">SEA_TUNATARTARE_213</name>
</gene>
<dbReference type="InterPro" id="IPR006776">
    <property type="entry name" value="SsgB"/>
</dbReference>
<keyword evidence="2" id="KW-0131">Cell cycle</keyword>
<reference evidence="3 4" key="1">
    <citation type="submission" date="2021-03" db="EMBL/GenBank/DDBJ databases">
        <authorList>
            <person name="Alqahtani R."/>
            <person name="Behailu E."/>
            <person name="Cappabianca D.W."/>
            <person name="Csanadi-Schwartz K.M."/>
            <person name="Dalal A.S."/>
            <person name="Fahim M.S."/>
            <person name="Franklin J.M."/>
            <person name="Gluckman M.H."/>
            <person name="Levine C.J."/>
            <person name="Martin N."/>
            <person name="Milza N."/>
            <person name="Najmabadi R."/>
            <person name="Newman A.M."/>
            <person name="Pajunar M."/>
            <person name="Qalawee I."/>
            <person name="Rizvi A."/>
            <person name="Samuel A."/>
            <person name="Smith A."/>
            <person name="Swann F.E."/>
            <person name="Sweeney P."/>
            <person name="Torres N.R."/>
            <person name="Ventrone L."/>
            <person name="Ventura L."/>
            <person name="Wroe M."/>
            <person name="Acquaye N.A."/>
            <person name="Agnes T.J."/>
            <person name="Ahmed A."/>
            <person name="Ahmed S."/>
            <person name="Amodu B.A."/>
            <person name="Arefeayne N.F."/>
            <person name="Asamoah-Frimpong E.A."/>
            <person name="Attaran A."/>
            <person name="Barragan J.M."/>
            <person name="Baumgarten L.N."/>
            <person name="Berhane B."/>
            <person name="Beyene A."/>
            <person name="Bhattarai B."/>
            <person name="Biondokin D.V."/>
            <person name="Boone B.K."/>
            <person name="Burney S.Z."/>
            <person name="Cayanan J.T."/>
            <person name="Cesta G."/>
            <person name="Chang J."/>
            <person name="Chavez J."/>
            <person name="Chorbajian C."/>
            <person name="Christian S."/>
            <person name="Corns J.R."/>
            <person name="Corns N.R."/>
            <person name="Cowan J.T."/>
            <person name="Coyne C."/>
            <person name="Dadzie B."/>
            <person name="Datu D.V."/>
            <person name="Deng B.C."/>
            <person name="Der L."/>
            <person name="Dickerson K."/>
            <person name="Dozier E."/>
            <person name="Egbunine A.O."/>
            <person name="Farooq M."/>
            <person name="Fonge A.E."/>
            <person name="Ghomsi-Nono M.P."/>
            <person name="Giampietro H."/>
            <person name="Gunnison R.P."/>
            <person name="Han S.H."/>
            <person name="Hennigan A.J."/>
            <person name="Hong A.N."/>
            <person name="Ijomor E.C."/>
            <person name="Jalali A."/>
            <person name="Jamil T.Z."/>
            <person name="Jenkins C.R."/>
            <person name="Joseph M.A."/>
            <person name="Jowanowitch O.J."/>
            <person name="Kang D."/>
            <person name="Khan A."/>
            <person name="Khan Z.K."/>
            <person name="Kiewe T."/>
            <person name="Kjerulf A.B."/>
            <person name="Kolosey V."/>
            <person name="Kurup M."/>
            <person name="Lee V.H."/>
            <person name="Llontop-Maldonado V."/>
            <person name="Long P."/>
            <person name="Lu N."/>
            <person name="Majekodunmi A."/>
            <person name="Malik H.W."/>
            <person name="Marcellino S.C."/>
            <person name="Martinez L.A."/>
            <person name="Meher F.N."/>
            <person name="Michelin M.A."/>
            <person name="Mitchell K.G."/>
            <person name="Mullens W.J."/>
            <person name="Nwakama C."/>
            <person name="Nwosu F.T."/>
            <person name="Oboh E.C."/>
            <person name="Odujinrin O."/>
            <person name="Ogunsan O."/>
            <person name="O'Neill K."/>
            <person name="Oxlaj J.A."/>
            <person name="Patel A.K."/>
            <person name="Patel B.R."/>
            <person name="Pham Q."/>
            <person name="Porter J."/>
            <person name="Portes J."/>
            <person name="Prokopenko A."/>
            <person name="Quraishi M."/>
            <person name="Qureshi M."/>
            <person name="Rivera A."/>
            <person name="Rubalsky V."/>
            <person name="Saikali Y."/>
            <person name="Saqaf K."/>
            <person name="Saroya S.R."/>
            <person name="Seas A."/>
            <person name="Shadrick R.E."/>
            <person name="Sharda N."/>
            <person name="Sigindere M.T."/>
            <person name="Simbi V.G."/>
            <person name="Thuzar C."/>
            <person name="Tran K."/>
            <person name="Tran V.D."/>
            <person name="Trang W."/>
            <person name="Vaishnav N."/>
            <person name="Vuong K."/>
            <person name="Walker C."/>
            <person name="Wallace S.A."/>
            <person name="Warfield J.C."/>
            <person name="Wikina T."/>
            <person name="Wobbeking F.T."/>
            <person name="Worrent L.D."/>
            <person name="Yan T."/>
            <person name="Zehra A."/>
            <person name="Avazpour P."/>
            <person name="Kim F.M."/>
            <person name="Mason K."/>
            <person name="Nguyen D.A."/>
            <person name="Pettit S.M."/>
            <person name="Zhou O.J."/>
            <person name="Brissett D.L."/>
            <person name="Gualtieri C."/>
            <person name="Hufford T.M."/>
            <person name="Ko J.M."/>
            <person name="Novak J.K."/>
            <person name="Smith Z.M."/>
            <person name="Mayer-Bacon C."/>
            <person name="Erill I."/>
            <person name="Caruso S.M."/>
            <person name="Garlena R.A."/>
            <person name="Russell D.A."/>
            <person name="Pope W.H."/>
            <person name="Jacobs-Sera D."/>
            <person name="Hatfull G.F."/>
        </authorList>
    </citation>
    <scope>NUCLEOTIDE SEQUENCE [LARGE SCALE GENOMIC DNA]</scope>
</reference>
<proteinExistence type="predicted"/>
<evidence type="ECO:0000313" key="4">
    <source>
        <dbReference type="Proteomes" id="UP000683399"/>
    </source>
</evidence>
<keyword evidence="4" id="KW-1185">Reference proteome</keyword>
<evidence type="ECO:0000256" key="2">
    <source>
        <dbReference type="ARBA" id="ARBA00023306"/>
    </source>
</evidence>
<organism evidence="3 4">
    <name type="scientific">Streptomyces phage TunaTartare</name>
    <dbReference type="NCBI Taxonomy" id="2848887"/>
    <lineage>
        <taxon>Viruses</taxon>
        <taxon>Duplodnaviria</taxon>
        <taxon>Heunggongvirae</taxon>
        <taxon>Uroviricota</taxon>
        <taxon>Caudoviricetes</taxon>
        <taxon>Stanwilliamsviridae</taxon>
        <taxon>Loccivirinae</taxon>
        <taxon>Faustvirus</taxon>
        <taxon>Faustvirus tunatartare</taxon>
    </lineage>
</organism>
<dbReference type="EMBL" id="MW822145">
    <property type="protein sequence ID" value="QWT30075.1"/>
    <property type="molecule type" value="Genomic_DNA"/>
</dbReference>
<dbReference type="GO" id="GO:0051301">
    <property type="term" value="P:cell division"/>
    <property type="evidence" value="ECO:0007669"/>
    <property type="project" value="UniProtKB-KW"/>
</dbReference>
<dbReference type="InterPro" id="IPR038658">
    <property type="entry name" value="SsgB_sf"/>
</dbReference>
<dbReference type="RefSeq" id="YP_010652032.1">
    <property type="nucleotide sequence ID" value="NC_070784.1"/>
</dbReference>
<evidence type="ECO:0000313" key="3">
    <source>
        <dbReference type="EMBL" id="QWT30075.1"/>
    </source>
</evidence>
<dbReference type="Pfam" id="PF04686">
    <property type="entry name" value="SsgA"/>
    <property type="match status" value="1"/>
</dbReference>
<dbReference type="Gene3D" id="2.30.31.20">
    <property type="entry name" value="Sporulation-specific cell division protein SsgB"/>
    <property type="match status" value="1"/>
</dbReference>
<name>A0A8F2IWE9_9CAUD</name>
<dbReference type="GeneID" id="77927780"/>